<proteinExistence type="predicted"/>
<dbReference type="OrthoDB" id="2721201at2"/>
<dbReference type="Proteomes" id="UP000253908">
    <property type="component" value="Chromosome"/>
</dbReference>
<protein>
    <recommendedName>
        <fullName evidence="4">Regulatory protein YrvL</fullName>
    </recommendedName>
</protein>
<feature type="transmembrane region" description="Helical" evidence="1">
    <location>
        <begin position="122"/>
        <end position="141"/>
    </location>
</feature>
<dbReference type="Pfam" id="PF14184">
    <property type="entry name" value="YrvL"/>
    <property type="match status" value="1"/>
</dbReference>
<dbReference type="AlphaFoldDB" id="A0A345PEX1"/>
<evidence type="ECO:0000313" key="2">
    <source>
        <dbReference type="EMBL" id="AXI08551.1"/>
    </source>
</evidence>
<keyword evidence="3" id="KW-1185">Reference proteome</keyword>
<dbReference type="RefSeq" id="WP_114915846.1">
    <property type="nucleotide sequence ID" value="NZ_CP024848.1"/>
</dbReference>
<keyword evidence="1" id="KW-1133">Transmembrane helix</keyword>
<feature type="transmembrane region" description="Helical" evidence="1">
    <location>
        <begin position="17"/>
        <end position="43"/>
    </location>
</feature>
<dbReference type="KEGG" id="ocn:CUC15_06300"/>
<feature type="transmembrane region" description="Helical" evidence="1">
    <location>
        <begin position="89"/>
        <end position="110"/>
    </location>
</feature>
<keyword evidence="1" id="KW-0472">Membrane</keyword>
<organism evidence="2 3">
    <name type="scientific">Oceanobacillus zhaokaii</name>
    <dbReference type="NCBI Taxonomy" id="2052660"/>
    <lineage>
        <taxon>Bacteria</taxon>
        <taxon>Bacillati</taxon>
        <taxon>Bacillota</taxon>
        <taxon>Bacilli</taxon>
        <taxon>Bacillales</taxon>
        <taxon>Bacillaceae</taxon>
        <taxon>Oceanobacillus</taxon>
    </lineage>
</organism>
<gene>
    <name evidence="2" type="ORF">CUC15_06300</name>
</gene>
<dbReference type="EMBL" id="CP024848">
    <property type="protein sequence ID" value="AXI08551.1"/>
    <property type="molecule type" value="Genomic_DNA"/>
</dbReference>
<reference evidence="3" key="1">
    <citation type="submission" date="2017-11" db="EMBL/GenBank/DDBJ databases">
        <authorList>
            <person name="Zhu W."/>
        </authorList>
    </citation>
    <scope>NUCLEOTIDE SEQUENCE [LARGE SCALE GENOMIC DNA]</scope>
    <source>
        <strain evidence="3">160</strain>
    </source>
</reference>
<evidence type="ECO:0000256" key="1">
    <source>
        <dbReference type="SAM" id="Phobius"/>
    </source>
</evidence>
<feature type="transmembrane region" description="Helical" evidence="1">
    <location>
        <begin position="55"/>
        <end position="77"/>
    </location>
</feature>
<name>A0A345PEX1_9BACI</name>
<sequence length="149" mass="16605">MGELDEVSEKKGMREKLIAIATITVLLAIAFGLVIGFYFFGFAGLFNLFDVKYDTLFTILTFILFVLIIGIFTDILAKVPRIIFSRFLTGKYTLIVCAIMIEAFFSWIAIFTADELLTGLNVPLTVELVAALIVSIAEYLLDQDDVGEK</sequence>
<dbReference type="InterPro" id="IPR025912">
    <property type="entry name" value="YrvL"/>
</dbReference>
<evidence type="ECO:0000313" key="3">
    <source>
        <dbReference type="Proteomes" id="UP000253908"/>
    </source>
</evidence>
<keyword evidence="1" id="KW-0812">Transmembrane</keyword>
<accession>A0A345PEX1</accession>
<evidence type="ECO:0008006" key="4">
    <source>
        <dbReference type="Google" id="ProtNLM"/>
    </source>
</evidence>